<dbReference type="EMBL" id="BAABHB010000011">
    <property type="protein sequence ID" value="GAA4413956.1"/>
    <property type="molecule type" value="Genomic_DNA"/>
</dbReference>
<reference evidence="4" key="1">
    <citation type="journal article" date="2019" name="Int. J. Syst. Evol. Microbiol.">
        <title>The Global Catalogue of Microorganisms (GCM) 10K type strain sequencing project: providing services to taxonomists for standard genome sequencing and annotation.</title>
        <authorList>
            <consortium name="The Broad Institute Genomics Platform"/>
            <consortium name="The Broad Institute Genome Sequencing Center for Infectious Disease"/>
            <person name="Wu L."/>
            <person name="Ma J."/>
        </authorList>
    </citation>
    <scope>NUCLEOTIDE SEQUENCE [LARGE SCALE GENOMIC DNA]</scope>
    <source>
        <strain evidence="4">JCM 17925</strain>
    </source>
</reference>
<evidence type="ECO:0000256" key="2">
    <source>
        <dbReference type="SAM" id="Phobius"/>
    </source>
</evidence>
<evidence type="ECO:0000256" key="1">
    <source>
        <dbReference type="SAM" id="MobiDB-lite"/>
    </source>
</evidence>
<keyword evidence="2" id="KW-1133">Transmembrane helix</keyword>
<keyword evidence="2" id="KW-0812">Transmembrane</keyword>
<name>A0ABP8KS51_9BACT</name>
<accession>A0ABP8KS51</accession>
<keyword evidence="2" id="KW-0472">Membrane</keyword>
<evidence type="ECO:0000313" key="3">
    <source>
        <dbReference type="EMBL" id="GAA4413956.1"/>
    </source>
</evidence>
<evidence type="ECO:0000313" key="4">
    <source>
        <dbReference type="Proteomes" id="UP001500936"/>
    </source>
</evidence>
<feature type="compositionally biased region" description="Basic and acidic residues" evidence="1">
    <location>
        <begin position="62"/>
        <end position="71"/>
    </location>
</feature>
<protein>
    <submittedName>
        <fullName evidence="3">Spore germination protein GerW family protein</fullName>
    </submittedName>
</protein>
<dbReference type="RefSeq" id="WP_345270034.1">
    <property type="nucleotide sequence ID" value="NZ_BAABHB010000011.1"/>
</dbReference>
<feature type="region of interest" description="Disordered" evidence="1">
    <location>
        <begin position="55"/>
        <end position="79"/>
    </location>
</feature>
<gene>
    <name evidence="3" type="ORF">GCM10023187_42820</name>
</gene>
<feature type="transmembrane region" description="Helical" evidence="2">
    <location>
        <begin position="106"/>
        <end position="123"/>
    </location>
</feature>
<dbReference type="InterPro" id="IPR014229">
    <property type="entry name" value="Spore_YtfJ"/>
</dbReference>
<sequence>MNEPLTHELLQTVTERMTGSASVQKVYGEPIVAGQKTIIPIARVMMGFGGGYGAGHSGNHGPKAETPDGSRGEGGGVGGGLVVQPQGFIEVTPDYTRYIPLRPGRYVALGVALGFVLSGIIGLRRRKK</sequence>
<organism evidence="3 4">
    <name type="scientific">Nibrella viscosa</name>
    <dbReference type="NCBI Taxonomy" id="1084524"/>
    <lineage>
        <taxon>Bacteria</taxon>
        <taxon>Pseudomonadati</taxon>
        <taxon>Bacteroidota</taxon>
        <taxon>Cytophagia</taxon>
        <taxon>Cytophagales</taxon>
        <taxon>Spirosomataceae</taxon>
        <taxon>Nibrella</taxon>
    </lineage>
</organism>
<dbReference type="PANTHER" id="PTHR39162">
    <property type="entry name" value="GLL3345 PROTEIN"/>
    <property type="match status" value="1"/>
</dbReference>
<keyword evidence="4" id="KW-1185">Reference proteome</keyword>
<dbReference type="PANTHER" id="PTHR39162:SF1">
    <property type="entry name" value="SPORULATION PROTEIN YTFJ"/>
    <property type="match status" value="1"/>
</dbReference>
<dbReference type="Pfam" id="PF09579">
    <property type="entry name" value="Spore_YtfJ"/>
    <property type="match status" value="1"/>
</dbReference>
<comment type="caution">
    <text evidence="3">The sequence shown here is derived from an EMBL/GenBank/DDBJ whole genome shotgun (WGS) entry which is preliminary data.</text>
</comment>
<proteinExistence type="predicted"/>
<dbReference type="Proteomes" id="UP001500936">
    <property type="component" value="Unassembled WGS sequence"/>
</dbReference>